<dbReference type="EC" id="1.1.1.38" evidence="10"/>
<keyword evidence="4 10" id="KW-0560">Oxidoreductase</keyword>
<reference evidence="10 11" key="1">
    <citation type="submission" date="2019-02" db="EMBL/GenBank/DDBJ databases">
        <title>Deep-cultivation of Planctomycetes and their phenomic and genomic characterization uncovers novel biology.</title>
        <authorList>
            <person name="Wiegand S."/>
            <person name="Jogler M."/>
            <person name="Boedeker C."/>
            <person name="Pinto D."/>
            <person name="Vollmers J."/>
            <person name="Rivas-Marin E."/>
            <person name="Kohn T."/>
            <person name="Peeters S.H."/>
            <person name="Heuer A."/>
            <person name="Rast P."/>
            <person name="Oberbeckmann S."/>
            <person name="Bunk B."/>
            <person name="Jeske O."/>
            <person name="Meyerdierks A."/>
            <person name="Storesund J.E."/>
            <person name="Kallscheuer N."/>
            <person name="Luecker S."/>
            <person name="Lage O.M."/>
            <person name="Pohl T."/>
            <person name="Merkel B.J."/>
            <person name="Hornburger P."/>
            <person name="Mueller R.-W."/>
            <person name="Bruemmer F."/>
            <person name="Labrenz M."/>
            <person name="Spormann A.M."/>
            <person name="Op den Camp H."/>
            <person name="Overmann J."/>
            <person name="Amann R."/>
            <person name="Jetten M.S.M."/>
            <person name="Mascher T."/>
            <person name="Medema M.H."/>
            <person name="Devos D.P."/>
            <person name="Kaster A.-K."/>
            <person name="Ovreas L."/>
            <person name="Rohde M."/>
            <person name="Galperin M.Y."/>
            <person name="Jogler C."/>
        </authorList>
    </citation>
    <scope>NUCLEOTIDE SEQUENCE [LARGE SCALE GENOMIC DNA]</scope>
    <source>
        <strain evidence="10 11">FF011L</strain>
    </source>
</reference>
<evidence type="ECO:0000256" key="1">
    <source>
        <dbReference type="ARBA" id="ARBA00001936"/>
    </source>
</evidence>
<comment type="similarity">
    <text evidence="2">Belongs to the malic enzymes family.</text>
</comment>
<name>A0A517MIR8_9BACT</name>
<feature type="binding site" evidence="7">
    <location>
        <position position="159"/>
    </location>
    <ligand>
        <name>a divalent metal cation</name>
        <dbReference type="ChEBI" id="CHEBI:60240"/>
    </ligand>
</feature>
<organism evidence="10 11">
    <name type="scientific">Roseimaritima multifibrata</name>
    <dbReference type="NCBI Taxonomy" id="1930274"/>
    <lineage>
        <taxon>Bacteria</taxon>
        <taxon>Pseudomonadati</taxon>
        <taxon>Planctomycetota</taxon>
        <taxon>Planctomycetia</taxon>
        <taxon>Pirellulales</taxon>
        <taxon>Pirellulaceae</taxon>
        <taxon>Roseimaritima</taxon>
    </lineage>
</organism>
<dbReference type="InterPro" id="IPR012301">
    <property type="entry name" value="Malic_N_dom"/>
</dbReference>
<feature type="binding site" evidence="7">
    <location>
        <position position="135"/>
    </location>
    <ligand>
        <name>a divalent metal cation</name>
        <dbReference type="ChEBI" id="CHEBI:60240"/>
    </ligand>
</feature>
<evidence type="ECO:0000256" key="4">
    <source>
        <dbReference type="ARBA" id="ARBA00023002"/>
    </source>
</evidence>
<dbReference type="PIRSF" id="PIRSF000106">
    <property type="entry name" value="ME"/>
    <property type="match status" value="1"/>
</dbReference>
<dbReference type="Pfam" id="PF00390">
    <property type="entry name" value="malic"/>
    <property type="match status" value="1"/>
</dbReference>
<feature type="binding site" evidence="6">
    <location>
        <position position="293"/>
    </location>
    <ligand>
        <name>(S)-malate</name>
        <dbReference type="ChEBI" id="CHEBI:15589"/>
    </ligand>
</feature>
<dbReference type="SUPFAM" id="SSF53223">
    <property type="entry name" value="Aminoacid dehydrogenase-like, N-terminal domain"/>
    <property type="match status" value="1"/>
</dbReference>
<dbReference type="SUPFAM" id="SSF51735">
    <property type="entry name" value="NAD(P)-binding Rossmann-fold domains"/>
    <property type="match status" value="1"/>
</dbReference>
<protein>
    <submittedName>
        <fullName evidence="10">NAD-dependent malic enzyme</fullName>
        <ecNumber evidence="10">1.1.1.38</ecNumber>
    </submittedName>
</protein>
<dbReference type="GO" id="GO:0051287">
    <property type="term" value="F:NAD binding"/>
    <property type="evidence" value="ECO:0007669"/>
    <property type="project" value="InterPro"/>
</dbReference>
<dbReference type="GO" id="GO:0046872">
    <property type="term" value="F:metal ion binding"/>
    <property type="evidence" value="ECO:0007669"/>
    <property type="project" value="UniProtKB-KW"/>
</dbReference>
<dbReference type="OrthoDB" id="9805787at2"/>
<dbReference type="Proteomes" id="UP000320672">
    <property type="component" value="Chromosome"/>
</dbReference>
<dbReference type="CDD" id="cd05311">
    <property type="entry name" value="NAD_bind_2_malic_enz"/>
    <property type="match status" value="1"/>
</dbReference>
<feature type="binding site" evidence="6">
    <location>
        <position position="323"/>
    </location>
    <ligand>
        <name>(S)-malate</name>
        <dbReference type="ChEBI" id="CHEBI:15589"/>
    </ligand>
</feature>
<dbReference type="InterPro" id="IPR045213">
    <property type="entry name" value="Malic_NAD-bd_bact_type"/>
</dbReference>
<evidence type="ECO:0000256" key="7">
    <source>
        <dbReference type="PIRSR" id="PIRSR000106-3"/>
    </source>
</evidence>
<dbReference type="PANTHER" id="PTHR43237">
    <property type="entry name" value="NADP-DEPENDENT MALIC ENZYME"/>
    <property type="match status" value="1"/>
</dbReference>
<dbReference type="PANTHER" id="PTHR43237:SF4">
    <property type="entry name" value="NADP-DEPENDENT MALIC ENZYME"/>
    <property type="match status" value="1"/>
</dbReference>
<sequence>MADFFERSLIVHEQLRGKIGMHTRIPVKTSDDLSLAYTPGVARPCEEIAKNPARAFDLTIKNNSVAVVSDGSSVLGLGNIGPLAAIPVMEGKALLFREFAGIDAWPICLDTQETDEIIATVRRIAPVFGGINLEDIAAPRCFEIEAQLQDLGIPVFHDDQHGTAIVLLAGLLNAAKVVGRNLTSMRVVINGAGAAGTAIARLLRCVGHSPDVCEPVAEVIVCDTRGAIHKGRDNLSAEKQALLAYTNISNFTGSLEEAVRGADVFIGVSKGDLLRAEHVRSMATDPILFAMANPIPEIMPDVAISAGAAVMGTGRSDFANQVNNVLAFPGIFRGALDSRSPRITESMKIAAAHALAGCVTAPTAERILPDPLDQSVSPTVARAVCEAAHADPSITCLA</sequence>
<dbReference type="InterPro" id="IPR051674">
    <property type="entry name" value="Malate_Decarboxylase"/>
</dbReference>
<dbReference type="GO" id="GO:0004470">
    <property type="term" value="F:malic enzyme activity"/>
    <property type="evidence" value="ECO:0007669"/>
    <property type="project" value="InterPro"/>
</dbReference>
<dbReference type="InterPro" id="IPR015884">
    <property type="entry name" value="Malic_enzyme_CS"/>
</dbReference>
<feature type="active site" description="Proton donor" evidence="5">
    <location>
        <position position="37"/>
    </location>
</feature>
<dbReference type="GO" id="GO:0016616">
    <property type="term" value="F:oxidoreductase activity, acting on the CH-OH group of donors, NAD or NADP as acceptor"/>
    <property type="evidence" value="ECO:0007669"/>
    <property type="project" value="InterPro"/>
</dbReference>
<evidence type="ECO:0000256" key="2">
    <source>
        <dbReference type="ARBA" id="ARBA00008785"/>
    </source>
</evidence>
<dbReference type="SMART" id="SM01274">
    <property type="entry name" value="malic"/>
    <property type="match status" value="1"/>
</dbReference>
<dbReference type="RefSeq" id="WP_145352748.1">
    <property type="nucleotide sequence ID" value="NZ_CP036262.1"/>
</dbReference>
<dbReference type="SMART" id="SM00919">
    <property type="entry name" value="Malic_M"/>
    <property type="match status" value="1"/>
</dbReference>
<dbReference type="PROSITE" id="PS00331">
    <property type="entry name" value="MALIC_ENZYMES"/>
    <property type="match status" value="1"/>
</dbReference>
<keyword evidence="3 7" id="KW-0479">Metal-binding</keyword>
<accession>A0A517MIR8</accession>
<comment type="cofactor">
    <cofactor evidence="1">
        <name>Mn(2+)</name>
        <dbReference type="ChEBI" id="CHEBI:29035"/>
    </cofactor>
</comment>
<dbReference type="AlphaFoldDB" id="A0A517MIR8"/>
<gene>
    <name evidence="10" type="ORF">FF011L_35670</name>
</gene>
<dbReference type="Gene3D" id="3.40.50.720">
    <property type="entry name" value="NAD(P)-binding Rossmann-like Domain"/>
    <property type="match status" value="1"/>
</dbReference>
<dbReference type="KEGG" id="rml:FF011L_35670"/>
<dbReference type="InterPro" id="IPR037062">
    <property type="entry name" value="Malic_N_dom_sf"/>
</dbReference>
<feature type="domain" description="Malic enzyme NAD-binding" evidence="8">
    <location>
        <begin position="160"/>
        <end position="389"/>
    </location>
</feature>
<evidence type="ECO:0000256" key="5">
    <source>
        <dbReference type="PIRSR" id="PIRSR000106-1"/>
    </source>
</evidence>
<dbReference type="InterPro" id="IPR046346">
    <property type="entry name" value="Aminoacid_DH-like_N_sf"/>
</dbReference>
<evidence type="ECO:0000256" key="3">
    <source>
        <dbReference type="ARBA" id="ARBA00022723"/>
    </source>
</evidence>
<keyword evidence="11" id="KW-1185">Reference proteome</keyword>
<evidence type="ECO:0000256" key="6">
    <source>
        <dbReference type="PIRSR" id="PIRSR000106-2"/>
    </source>
</evidence>
<dbReference type="Gene3D" id="3.40.50.10380">
    <property type="entry name" value="Malic enzyme, N-terminal domain"/>
    <property type="match status" value="1"/>
</dbReference>
<proteinExistence type="inferred from homology"/>
<dbReference type="InterPro" id="IPR001891">
    <property type="entry name" value="Malic_OxRdtase"/>
</dbReference>
<evidence type="ECO:0000313" key="10">
    <source>
        <dbReference type="EMBL" id="QDS94785.1"/>
    </source>
</evidence>
<dbReference type="InterPro" id="IPR036291">
    <property type="entry name" value="NAD(P)-bd_dom_sf"/>
</dbReference>
<evidence type="ECO:0000313" key="11">
    <source>
        <dbReference type="Proteomes" id="UP000320672"/>
    </source>
</evidence>
<feature type="binding site" evidence="7">
    <location>
        <position position="134"/>
    </location>
    <ligand>
        <name>a divalent metal cation</name>
        <dbReference type="ChEBI" id="CHEBI:60240"/>
    </ligand>
</feature>
<dbReference type="Pfam" id="PF03949">
    <property type="entry name" value="Malic_M"/>
    <property type="match status" value="1"/>
</dbReference>
<feature type="domain" description="Malic enzyme N-terminal" evidence="9">
    <location>
        <begin position="16"/>
        <end position="149"/>
    </location>
</feature>
<dbReference type="InterPro" id="IPR012302">
    <property type="entry name" value="Malic_NAD-bd"/>
</dbReference>
<evidence type="ECO:0000259" key="9">
    <source>
        <dbReference type="SMART" id="SM01274"/>
    </source>
</evidence>
<feature type="active site" description="Proton acceptor" evidence="5">
    <location>
        <position position="92"/>
    </location>
</feature>
<comment type="cofactor">
    <cofactor evidence="7">
        <name>Mg(2+)</name>
        <dbReference type="ChEBI" id="CHEBI:18420"/>
    </cofactor>
    <cofactor evidence="7">
        <name>Mn(2+)</name>
        <dbReference type="ChEBI" id="CHEBI:29035"/>
    </cofactor>
    <text evidence="7">Divalent metal cations. Prefers magnesium or manganese.</text>
</comment>
<dbReference type="EMBL" id="CP036262">
    <property type="protein sequence ID" value="QDS94785.1"/>
    <property type="molecule type" value="Genomic_DNA"/>
</dbReference>
<evidence type="ECO:0000259" key="8">
    <source>
        <dbReference type="SMART" id="SM00919"/>
    </source>
</evidence>